<dbReference type="InterPro" id="IPR036761">
    <property type="entry name" value="TTHA0802/YceI-like_sf"/>
</dbReference>
<dbReference type="InterPro" id="IPR007372">
    <property type="entry name" value="Lipid/polyisoprenoid-bd_YceI"/>
</dbReference>
<evidence type="ECO:0000259" key="1">
    <source>
        <dbReference type="SMART" id="SM00867"/>
    </source>
</evidence>
<gene>
    <name evidence="2" type="ORF">GCM10011585_15600</name>
</gene>
<organism evidence="2 3">
    <name type="scientific">Edaphobacter dinghuensis</name>
    <dbReference type="NCBI Taxonomy" id="1560005"/>
    <lineage>
        <taxon>Bacteria</taxon>
        <taxon>Pseudomonadati</taxon>
        <taxon>Acidobacteriota</taxon>
        <taxon>Terriglobia</taxon>
        <taxon>Terriglobales</taxon>
        <taxon>Acidobacteriaceae</taxon>
        <taxon>Edaphobacter</taxon>
    </lineage>
</organism>
<dbReference type="EMBL" id="BMGT01000002">
    <property type="protein sequence ID" value="GGG73901.1"/>
    <property type="molecule type" value="Genomic_DNA"/>
</dbReference>
<reference evidence="2" key="2">
    <citation type="submission" date="2020-09" db="EMBL/GenBank/DDBJ databases">
        <authorList>
            <person name="Sun Q."/>
            <person name="Zhou Y."/>
        </authorList>
    </citation>
    <scope>NUCLEOTIDE SEQUENCE</scope>
    <source>
        <strain evidence="2">CGMCC 1.12997</strain>
    </source>
</reference>
<dbReference type="RefSeq" id="WP_188553611.1">
    <property type="nucleotide sequence ID" value="NZ_BMGT01000002.1"/>
</dbReference>
<comment type="caution">
    <text evidence="2">The sequence shown here is derived from an EMBL/GenBank/DDBJ whole genome shotgun (WGS) entry which is preliminary data.</text>
</comment>
<feature type="domain" description="Lipid/polyisoprenoid-binding YceI-like" evidence="1">
    <location>
        <begin position="4"/>
        <end position="174"/>
    </location>
</feature>
<protein>
    <submittedName>
        <fullName evidence="2">Polyisoprenoid-binding protein</fullName>
    </submittedName>
</protein>
<dbReference type="SMART" id="SM00867">
    <property type="entry name" value="YceI"/>
    <property type="match status" value="1"/>
</dbReference>
<accession>A0A917M2X8</accession>
<dbReference type="Proteomes" id="UP000647241">
    <property type="component" value="Unassembled WGS sequence"/>
</dbReference>
<reference evidence="2" key="1">
    <citation type="journal article" date="2014" name="Int. J. Syst. Evol. Microbiol.">
        <title>Complete genome sequence of Corynebacterium casei LMG S-19264T (=DSM 44701T), isolated from a smear-ripened cheese.</title>
        <authorList>
            <consortium name="US DOE Joint Genome Institute (JGI-PGF)"/>
            <person name="Walter F."/>
            <person name="Albersmeier A."/>
            <person name="Kalinowski J."/>
            <person name="Ruckert C."/>
        </authorList>
    </citation>
    <scope>NUCLEOTIDE SEQUENCE</scope>
    <source>
        <strain evidence="2">CGMCC 1.12997</strain>
    </source>
</reference>
<keyword evidence="3" id="KW-1185">Reference proteome</keyword>
<name>A0A917M2X8_9BACT</name>
<dbReference type="SUPFAM" id="SSF101874">
    <property type="entry name" value="YceI-like"/>
    <property type="match status" value="1"/>
</dbReference>
<dbReference type="AlphaFoldDB" id="A0A917M2X8"/>
<dbReference type="Pfam" id="PF04264">
    <property type="entry name" value="YceI"/>
    <property type="match status" value="1"/>
</dbReference>
<proteinExistence type="predicted"/>
<sequence>MKTVYAIDPAHSSAQFTIRHLMISNVRGDFKSVKGTVVYDPENLAASSIEAEIDVHSLNTRDENRDAHVKSEEFFHAAQYPSITFKSTKVEREGEGEFKVTGGLTIRGVTKEVVLKVEGPSDEAKDPWGNIRVGASATTKIKRSEFGLTWNAALETGGVMLGDDVKIELDVELVKQAAA</sequence>
<dbReference type="Gene3D" id="2.40.128.110">
    <property type="entry name" value="Lipid/polyisoprenoid-binding, YceI-like"/>
    <property type="match status" value="1"/>
</dbReference>
<dbReference type="PANTHER" id="PTHR34406">
    <property type="entry name" value="PROTEIN YCEI"/>
    <property type="match status" value="1"/>
</dbReference>
<dbReference type="PANTHER" id="PTHR34406:SF1">
    <property type="entry name" value="PROTEIN YCEI"/>
    <property type="match status" value="1"/>
</dbReference>
<evidence type="ECO:0000313" key="2">
    <source>
        <dbReference type="EMBL" id="GGG73901.1"/>
    </source>
</evidence>
<evidence type="ECO:0000313" key="3">
    <source>
        <dbReference type="Proteomes" id="UP000647241"/>
    </source>
</evidence>